<dbReference type="SUPFAM" id="SSF53254">
    <property type="entry name" value="Phosphoglycerate mutase-like"/>
    <property type="match status" value="1"/>
</dbReference>
<proteinExistence type="predicted"/>
<keyword evidence="1" id="KW-0378">Hydrolase</keyword>
<feature type="compositionally biased region" description="Basic and acidic residues" evidence="2">
    <location>
        <begin position="32"/>
        <end position="54"/>
    </location>
</feature>
<evidence type="ECO:0000256" key="2">
    <source>
        <dbReference type="SAM" id="MobiDB-lite"/>
    </source>
</evidence>
<dbReference type="Pfam" id="PF00300">
    <property type="entry name" value="His_Phos_1"/>
    <property type="match status" value="1"/>
</dbReference>
<dbReference type="PANTHER" id="PTHR20935">
    <property type="entry name" value="PHOSPHOGLYCERATE MUTASE-RELATED"/>
    <property type="match status" value="1"/>
</dbReference>
<dbReference type="AlphaFoldDB" id="A0A4R4RGQ1"/>
<dbReference type="InterPro" id="IPR029033">
    <property type="entry name" value="His_PPase_superfam"/>
</dbReference>
<feature type="compositionally biased region" description="Basic residues" evidence="2">
    <location>
        <begin position="13"/>
        <end position="24"/>
    </location>
</feature>
<sequence>MPQVSARAGDRRRGGRRGGRRRYVWHGGIGHGDLHSESLPDRDDRGHVHRRTADDPFLPQGTGAPSVAWMARTLVLIRHAKAVHPEGRDDHARRLADQGRRDAPVIGRWLHEQGVPVDVAIVSSARRTMETYRLLATELGARAPDPVVSDDVYYGSAGDLLEIVRALPPETSSAAIVGHNPGIGMLASALDDGTSLIEATRMRAGFPTSSVAVFAVDGDWATVDPGGARLVGYAVARG</sequence>
<evidence type="ECO:0000313" key="4">
    <source>
        <dbReference type="Proteomes" id="UP000295621"/>
    </source>
</evidence>
<name>A0A4R4RGQ1_9ACTN</name>
<evidence type="ECO:0000256" key="1">
    <source>
        <dbReference type="ARBA" id="ARBA00022801"/>
    </source>
</evidence>
<organism evidence="3 4">
    <name type="scientific">Jiangella ureilytica</name>
    <dbReference type="NCBI Taxonomy" id="2530374"/>
    <lineage>
        <taxon>Bacteria</taxon>
        <taxon>Bacillati</taxon>
        <taxon>Actinomycetota</taxon>
        <taxon>Actinomycetes</taxon>
        <taxon>Jiangellales</taxon>
        <taxon>Jiangellaceae</taxon>
        <taxon>Jiangella</taxon>
    </lineage>
</organism>
<accession>A0A4R4RGQ1</accession>
<keyword evidence="4" id="KW-1185">Reference proteome</keyword>
<dbReference type="InterPro" id="IPR051021">
    <property type="entry name" value="Mito_Ser/Thr_phosphatase"/>
</dbReference>
<feature type="region of interest" description="Disordered" evidence="2">
    <location>
        <begin position="1"/>
        <end position="62"/>
    </location>
</feature>
<dbReference type="Proteomes" id="UP000295621">
    <property type="component" value="Unassembled WGS sequence"/>
</dbReference>
<dbReference type="GO" id="GO:0016787">
    <property type="term" value="F:hydrolase activity"/>
    <property type="evidence" value="ECO:0007669"/>
    <property type="project" value="UniProtKB-KW"/>
</dbReference>
<dbReference type="InterPro" id="IPR013078">
    <property type="entry name" value="His_Pase_superF_clade-1"/>
</dbReference>
<dbReference type="PANTHER" id="PTHR20935:SF1">
    <property type="entry name" value="SLL1549 PROTEIN"/>
    <property type="match status" value="1"/>
</dbReference>
<comment type="caution">
    <text evidence="3">The sequence shown here is derived from an EMBL/GenBank/DDBJ whole genome shotgun (WGS) entry which is preliminary data.</text>
</comment>
<dbReference type="Gene3D" id="3.40.50.1240">
    <property type="entry name" value="Phosphoglycerate mutase-like"/>
    <property type="match status" value="1"/>
</dbReference>
<dbReference type="OrthoDB" id="9810154at2"/>
<reference evidence="3 4" key="1">
    <citation type="submission" date="2019-02" db="EMBL/GenBank/DDBJ databases">
        <title>Draft genome sequences of novel Actinobacteria.</title>
        <authorList>
            <person name="Sahin N."/>
            <person name="Ay H."/>
            <person name="Saygin H."/>
        </authorList>
    </citation>
    <scope>NUCLEOTIDE SEQUENCE [LARGE SCALE GENOMIC DNA]</scope>
    <source>
        <strain evidence="3 4">KC603</strain>
    </source>
</reference>
<evidence type="ECO:0000313" key="3">
    <source>
        <dbReference type="EMBL" id="TDC48537.1"/>
    </source>
</evidence>
<dbReference type="EMBL" id="SMKL01000054">
    <property type="protein sequence ID" value="TDC48537.1"/>
    <property type="molecule type" value="Genomic_DNA"/>
</dbReference>
<gene>
    <name evidence="3" type="ORF">E1212_20745</name>
</gene>
<protein>
    <submittedName>
        <fullName evidence="3">Histidine phosphatase family protein</fullName>
    </submittedName>
</protein>
<dbReference type="CDD" id="cd07067">
    <property type="entry name" value="HP_PGM_like"/>
    <property type="match status" value="1"/>
</dbReference>